<evidence type="ECO:0000256" key="1">
    <source>
        <dbReference type="ARBA" id="ARBA00022723"/>
    </source>
</evidence>
<dbReference type="FunFam" id="6.10.250.3410:FF:000001">
    <property type="entry name" value="Protein DBF4 homolog A"/>
    <property type="match status" value="1"/>
</dbReference>
<name>A0AAV7ZND6_9EUKA</name>
<dbReference type="GO" id="GO:0016301">
    <property type="term" value="F:kinase activity"/>
    <property type="evidence" value="ECO:0007669"/>
    <property type="project" value="UniProtKB-KW"/>
</dbReference>
<feature type="coiled-coil region" evidence="5">
    <location>
        <begin position="325"/>
        <end position="352"/>
    </location>
</feature>
<organism evidence="8 9">
    <name type="scientific">Anaeramoeba flamelloides</name>
    <dbReference type="NCBI Taxonomy" id="1746091"/>
    <lineage>
        <taxon>Eukaryota</taxon>
        <taxon>Metamonada</taxon>
        <taxon>Anaeramoebidae</taxon>
        <taxon>Anaeramoeba</taxon>
    </lineage>
</organism>
<keyword evidence="8" id="KW-0808">Transferase</keyword>
<dbReference type="GO" id="GO:0005634">
    <property type="term" value="C:nucleus"/>
    <property type="evidence" value="ECO:0007669"/>
    <property type="project" value="UniProtKB-ARBA"/>
</dbReference>
<feature type="region of interest" description="Disordered" evidence="6">
    <location>
        <begin position="129"/>
        <end position="153"/>
    </location>
</feature>
<feature type="compositionally biased region" description="Basic residues" evidence="6">
    <location>
        <begin position="269"/>
        <end position="280"/>
    </location>
</feature>
<feature type="region of interest" description="Disordered" evidence="6">
    <location>
        <begin position="487"/>
        <end position="506"/>
    </location>
</feature>
<feature type="compositionally biased region" description="Polar residues" evidence="6">
    <location>
        <begin position="131"/>
        <end position="144"/>
    </location>
</feature>
<dbReference type="Proteomes" id="UP001146793">
    <property type="component" value="Unassembled WGS sequence"/>
</dbReference>
<dbReference type="EMBL" id="JANTQA010000026">
    <property type="protein sequence ID" value="KAJ3442346.1"/>
    <property type="molecule type" value="Genomic_DNA"/>
</dbReference>
<comment type="caution">
    <text evidence="8">The sequence shown here is derived from an EMBL/GenBank/DDBJ whole genome shotgun (WGS) entry which is preliminary data.</text>
</comment>
<dbReference type="GO" id="GO:0003676">
    <property type="term" value="F:nucleic acid binding"/>
    <property type="evidence" value="ECO:0007669"/>
    <property type="project" value="InterPro"/>
</dbReference>
<keyword evidence="2 4" id="KW-0863">Zinc-finger</keyword>
<protein>
    <submittedName>
        <fullName evidence="8">Activator of s-phase kinase-related</fullName>
    </submittedName>
</protein>
<dbReference type="Gene3D" id="6.10.250.3410">
    <property type="entry name" value="DBF zinc finger"/>
    <property type="match status" value="1"/>
</dbReference>
<dbReference type="AlphaFoldDB" id="A0AAV7ZND6"/>
<evidence type="ECO:0000256" key="3">
    <source>
        <dbReference type="ARBA" id="ARBA00022833"/>
    </source>
</evidence>
<evidence type="ECO:0000313" key="8">
    <source>
        <dbReference type="EMBL" id="KAJ3442346.1"/>
    </source>
</evidence>
<sequence>MANSFTGKVFYLDISHPGVQQKIKKQLKLMDVQINTILNRSVNYLITDQPQSIISSTHQTNSQSAQKQLSKSPFSLPVLFSQKKFNINKARKFGSRIVSVRCIQKWLNYHKSQRNKNYKNNKLVREKERTANQTRRNAFNSLANKPTPLLSKTKLLNGKRSTNTKTQKKTNILQNANNISVLRKIKMNTTNVNNNQNNLNTQKKKLSIINKNYNYLQIEDKQSDYRPTKKRFPQNKMRTTSFFLQQRSSRRLYNLSQVTGERGQEWKSRQKRRLKHKKRRRKIKGSGYCENCKVKYSNFENHCQSKEHQRFCKNSKYFEKVDSFIEKIENMFQQEKNEKNLIIENLQKTDREKKKEKDNNKDFMSSSLSLECEEIPHSKDMNFDFNHPTTMINNDLNININNNTNTNSIININCKNFNTTTTAAATATTTTFLTLTDRVDEWYSPNYQNHIDPLVNEIEITKKKIEPIILFDDSLNWNDQGMLENSDDDFATGFQPKNNRKRKKQK</sequence>
<gene>
    <name evidence="8" type="ORF">M0812_12080</name>
</gene>
<evidence type="ECO:0000256" key="6">
    <source>
        <dbReference type="SAM" id="MobiDB-lite"/>
    </source>
</evidence>
<evidence type="ECO:0000259" key="7">
    <source>
        <dbReference type="PROSITE" id="PS51265"/>
    </source>
</evidence>
<reference evidence="8" key="1">
    <citation type="submission" date="2022-08" db="EMBL/GenBank/DDBJ databases">
        <title>Novel sulphate-reducing endosymbionts in the free-living metamonad Anaeramoeba.</title>
        <authorList>
            <person name="Jerlstrom-Hultqvist J."/>
            <person name="Cepicka I."/>
            <person name="Gallot-Lavallee L."/>
            <person name="Salas-Leiva D."/>
            <person name="Curtis B.A."/>
            <person name="Zahonova K."/>
            <person name="Pipaliya S."/>
            <person name="Dacks J."/>
            <person name="Roger A.J."/>
        </authorList>
    </citation>
    <scope>NUCLEOTIDE SEQUENCE</scope>
    <source>
        <strain evidence="8">Busselton2</strain>
    </source>
</reference>
<keyword evidence="3" id="KW-0862">Zinc</keyword>
<dbReference type="SMART" id="SM00586">
    <property type="entry name" value="ZnF_DBF"/>
    <property type="match status" value="1"/>
</dbReference>
<evidence type="ECO:0000256" key="2">
    <source>
        <dbReference type="ARBA" id="ARBA00022771"/>
    </source>
</evidence>
<proteinExistence type="predicted"/>
<dbReference type="InterPro" id="IPR006572">
    <property type="entry name" value="Znf_DBF"/>
</dbReference>
<evidence type="ECO:0000313" key="9">
    <source>
        <dbReference type="Proteomes" id="UP001146793"/>
    </source>
</evidence>
<dbReference type="Pfam" id="PF07535">
    <property type="entry name" value="zf-DBF"/>
    <property type="match status" value="1"/>
</dbReference>
<dbReference type="InterPro" id="IPR038545">
    <property type="entry name" value="Znf_DBF_sf"/>
</dbReference>
<feature type="region of interest" description="Disordered" evidence="6">
    <location>
        <begin position="261"/>
        <end position="280"/>
    </location>
</feature>
<keyword evidence="1" id="KW-0479">Metal-binding</keyword>
<keyword evidence="8" id="KW-0418">Kinase</keyword>
<dbReference type="PROSITE" id="PS51265">
    <property type="entry name" value="ZF_DBF4"/>
    <property type="match status" value="1"/>
</dbReference>
<accession>A0AAV7ZND6</accession>
<feature type="domain" description="DBF4-type" evidence="7">
    <location>
        <begin position="282"/>
        <end position="331"/>
    </location>
</feature>
<dbReference type="GO" id="GO:0008270">
    <property type="term" value="F:zinc ion binding"/>
    <property type="evidence" value="ECO:0007669"/>
    <property type="project" value="UniProtKB-KW"/>
</dbReference>
<keyword evidence="5" id="KW-0175">Coiled coil</keyword>
<evidence type="ECO:0000256" key="5">
    <source>
        <dbReference type="SAM" id="Coils"/>
    </source>
</evidence>
<evidence type="ECO:0000256" key="4">
    <source>
        <dbReference type="PROSITE-ProRule" id="PRU00600"/>
    </source>
</evidence>